<organism evidence="1 2">
    <name type="scientific">Amantichitinum ursilacus</name>
    <dbReference type="NCBI Taxonomy" id="857265"/>
    <lineage>
        <taxon>Bacteria</taxon>
        <taxon>Pseudomonadati</taxon>
        <taxon>Pseudomonadota</taxon>
        <taxon>Betaproteobacteria</taxon>
        <taxon>Neisseriales</taxon>
        <taxon>Chitinibacteraceae</taxon>
        <taxon>Amantichitinum</taxon>
    </lineage>
</organism>
<dbReference type="STRING" id="857265.WG78_08030"/>
<accession>A0A0N1JT73</accession>
<dbReference type="RefSeq" id="WP_161805087.1">
    <property type="nucleotide sequence ID" value="NZ_LAQT01000005.1"/>
</dbReference>
<reference evidence="1 2" key="1">
    <citation type="submission" date="2015-07" db="EMBL/GenBank/DDBJ databases">
        <title>Draft genome sequence of the Amantichitinum ursilacus IGB-41, a new chitin-degrading bacterium.</title>
        <authorList>
            <person name="Kirstahler P."/>
            <person name="Guenther M."/>
            <person name="Grumaz C."/>
            <person name="Rupp S."/>
            <person name="Zibek S."/>
            <person name="Sohn K."/>
        </authorList>
    </citation>
    <scope>NUCLEOTIDE SEQUENCE [LARGE SCALE GENOMIC DNA]</scope>
    <source>
        <strain evidence="1 2">IGB-41</strain>
    </source>
</reference>
<proteinExistence type="predicted"/>
<name>A0A0N1JT73_9NEIS</name>
<dbReference type="Proteomes" id="UP000037939">
    <property type="component" value="Unassembled WGS sequence"/>
</dbReference>
<sequence length="54" mass="6007">MNDDIQRDPVTKVEAFPLAGRLPQTLASEACPLIPRKKSNAHFIREKDACLPGF</sequence>
<evidence type="ECO:0000313" key="2">
    <source>
        <dbReference type="Proteomes" id="UP000037939"/>
    </source>
</evidence>
<gene>
    <name evidence="1" type="ORF">WG78_08030</name>
</gene>
<dbReference type="EMBL" id="LAQT01000005">
    <property type="protein sequence ID" value="KPC53776.1"/>
    <property type="molecule type" value="Genomic_DNA"/>
</dbReference>
<keyword evidence="2" id="KW-1185">Reference proteome</keyword>
<evidence type="ECO:0000313" key="1">
    <source>
        <dbReference type="EMBL" id="KPC53776.1"/>
    </source>
</evidence>
<dbReference type="AlphaFoldDB" id="A0A0N1JT73"/>
<protein>
    <submittedName>
        <fullName evidence="1">Uncharacterized protein</fullName>
    </submittedName>
</protein>
<comment type="caution">
    <text evidence="1">The sequence shown here is derived from an EMBL/GenBank/DDBJ whole genome shotgun (WGS) entry which is preliminary data.</text>
</comment>